<keyword evidence="2" id="KW-1185">Reference proteome</keyword>
<gene>
    <name evidence="1" type="ORF">BXT84_15080</name>
</gene>
<dbReference type="Proteomes" id="UP000325292">
    <property type="component" value="Chromosome"/>
</dbReference>
<protein>
    <submittedName>
        <fullName evidence="1">Uncharacterized protein</fullName>
    </submittedName>
</protein>
<proteinExistence type="predicted"/>
<evidence type="ECO:0000313" key="2">
    <source>
        <dbReference type="Proteomes" id="UP000325292"/>
    </source>
</evidence>
<dbReference type="EMBL" id="CP019454">
    <property type="protein sequence ID" value="AUW95111.1"/>
    <property type="molecule type" value="Genomic_DNA"/>
</dbReference>
<name>A0ABN5H317_9FIRM</name>
<evidence type="ECO:0000313" key="1">
    <source>
        <dbReference type="EMBL" id="AUW95111.1"/>
    </source>
</evidence>
<organism evidence="1 2">
    <name type="scientific">Sulfobacillus thermotolerans</name>
    <dbReference type="NCBI Taxonomy" id="338644"/>
    <lineage>
        <taxon>Bacteria</taxon>
        <taxon>Bacillati</taxon>
        <taxon>Bacillota</taxon>
        <taxon>Clostridia</taxon>
        <taxon>Eubacteriales</taxon>
        <taxon>Clostridiales Family XVII. Incertae Sedis</taxon>
        <taxon>Sulfobacillus</taxon>
    </lineage>
</organism>
<sequence>MKSIDIPTTLDTVWAYVQEHYAPESVDDLHNQLVSTGNQVVKHQHQWQKPDDWLAYTSWRVAEDDEKEQLAHLFIQAVGQDQDSASQK</sequence>
<reference evidence="1 2" key="1">
    <citation type="journal article" date="2019" name="Sci. Rep.">
        <title>Sulfobacillus thermotolerans: new insights into resistance and metabolic capacities of acidophilic chemolithotrophs.</title>
        <authorList>
            <person name="Panyushkina A.E."/>
            <person name="Babenko V.V."/>
            <person name="Nikitina A.S."/>
            <person name="Selezneva O.V."/>
            <person name="Tsaplina I.A."/>
            <person name="Letarova M.A."/>
            <person name="Kostryukova E.S."/>
            <person name="Letarov A.V."/>
        </authorList>
    </citation>
    <scope>NUCLEOTIDE SEQUENCE [LARGE SCALE GENOMIC DNA]</scope>
    <source>
        <strain evidence="1 2">Kr1</strain>
    </source>
</reference>
<dbReference type="RefSeq" id="WP_103375676.1">
    <property type="nucleotide sequence ID" value="NZ_CP133983.1"/>
</dbReference>
<accession>A0ABN5H317</accession>